<organism evidence="1 2">
    <name type="scientific">Vineibacter terrae</name>
    <dbReference type="NCBI Taxonomy" id="2586908"/>
    <lineage>
        <taxon>Bacteria</taxon>
        <taxon>Pseudomonadati</taxon>
        <taxon>Pseudomonadota</taxon>
        <taxon>Alphaproteobacteria</taxon>
        <taxon>Hyphomicrobiales</taxon>
        <taxon>Vineibacter</taxon>
    </lineage>
</organism>
<name>A0A5C8PUG9_9HYPH</name>
<accession>A0A5C8PUG9</accession>
<keyword evidence="2" id="KW-1185">Reference proteome</keyword>
<dbReference type="EMBL" id="VDUZ01000002">
    <property type="protein sequence ID" value="TXL81846.1"/>
    <property type="molecule type" value="Genomic_DNA"/>
</dbReference>
<proteinExistence type="predicted"/>
<dbReference type="Gene3D" id="3.20.20.210">
    <property type="match status" value="1"/>
</dbReference>
<dbReference type="RefSeq" id="WP_147845202.1">
    <property type="nucleotide sequence ID" value="NZ_VDUZ01000002.1"/>
</dbReference>
<evidence type="ECO:0000313" key="1">
    <source>
        <dbReference type="EMBL" id="TXL81846.1"/>
    </source>
</evidence>
<comment type="caution">
    <text evidence="1">The sequence shown here is derived from an EMBL/GenBank/DDBJ whole genome shotgun (WGS) entry which is preliminary data.</text>
</comment>
<sequence>MSQHPGVHLIGSVAMPDAESVFRVVAGELGPWLRRIPDGETGARHRWIYWQYEMLARHPDMEIDPTIAPMPLPQWDGVVIRHIEQVRFKPGVDPAKVVFETGYAPAAIGSYAVFRRLRDAGVIPPGVRFQVALPTAMASGFMYVSPKALDDYLPVYERALLAALDDILAAIPHADLAIQWDICQEVLVFENYFEHRPADYKQRIFAELARLAAHVPDDVELGYHLCYGSPRDEHLVMPRDAAILVEMANGLVRGLPRRLDFLHLPVPRDRADDAYLAPLRGMTLPDDATLYLGLIHHDDEAGDRARIAAASKVVPRFGFSSECGWGRTDPARVPGLIAAHRRAAEALAS</sequence>
<dbReference type="InterPro" id="IPR038071">
    <property type="entry name" value="UROD/MetE-like_sf"/>
</dbReference>
<reference evidence="1 2" key="1">
    <citation type="submission" date="2019-06" db="EMBL/GenBank/DDBJ databases">
        <title>New taxonomy in bacterial strain CC-CFT640, isolated from vineyard.</title>
        <authorList>
            <person name="Lin S.-Y."/>
            <person name="Tsai C.-F."/>
            <person name="Young C.-C."/>
        </authorList>
    </citation>
    <scope>NUCLEOTIDE SEQUENCE [LARGE SCALE GENOMIC DNA]</scope>
    <source>
        <strain evidence="1 2">CC-CFT640</strain>
    </source>
</reference>
<evidence type="ECO:0000313" key="2">
    <source>
        <dbReference type="Proteomes" id="UP000321638"/>
    </source>
</evidence>
<dbReference type="AlphaFoldDB" id="A0A5C8PUG9"/>
<gene>
    <name evidence="1" type="ORF">FHP25_01920</name>
</gene>
<protein>
    <recommendedName>
        <fullName evidence="3">Methionine synthase</fullName>
    </recommendedName>
</protein>
<dbReference type="OrthoDB" id="4504900at2"/>
<dbReference type="SUPFAM" id="SSF51726">
    <property type="entry name" value="UROD/MetE-like"/>
    <property type="match status" value="1"/>
</dbReference>
<dbReference type="Proteomes" id="UP000321638">
    <property type="component" value="Unassembled WGS sequence"/>
</dbReference>
<evidence type="ECO:0008006" key="3">
    <source>
        <dbReference type="Google" id="ProtNLM"/>
    </source>
</evidence>